<comment type="pathway">
    <text evidence="2">Pyrimidine metabolism; UMP biosynthesis via de novo pathway.</text>
</comment>
<dbReference type="InterPro" id="IPR017896">
    <property type="entry name" value="4Fe4S_Fe-S-bd"/>
</dbReference>
<evidence type="ECO:0000256" key="2">
    <source>
        <dbReference type="ARBA" id="ARBA00004725"/>
    </source>
</evidence>
<evidence type="ECO:0000259" key="15">
    <source>
        <dbReference type="PROSITE" id="PS51379"/>
    </source>
</evidence>
<dbReference type="InterPro" id="IPR005720">
    <property type="entry name" value="Dihydroorotate_DH_cat"/>
</dbReference>
<dbReference type="InterPro" id="IPR001295">
    <property type="entry name" value="Dihydroorotate_DH_CS"/>
</dbReference>
<dbReference type="GO" id="GO:0044205">
    <property type="term" value="P:'de novo' UMP biosynthetic process"/>
    <property type="evidence" value="ECO:0007669"/>
    <property type="project" value="UniProtKB-UniPathway"/>
</dbReference>
<dbReference type="SUPFAM" id="SSF54862">
    <property type="entry name" value="4Fe-4S ferredoxins"/>
    <property type="match status" value="1"/>
</dbReference>
<dbReference type="Gene3D" id="3.30.70.20">
    <property type="match status" value="1"/>
</dbReference>
<protein>
    <recommendedName>
        <fullName evidence="14">dihydrouracil dehydrogenase (NAD(+))</fullName>
        <ecNumber evidence="14">1.3.1.1</ecNumber>
    </recommendedName>
    <alternativeName>
        <fullName evidence="9">Dihydrothymine dehydrogenase</fullName>
    </alternativeName>
    <alternativeName>
        <fullName evidence="8">Dihydrouracil dehydrogenase</fullName>
    </alternativeName>
</protein>
<evidence type="ECO:0000256" key="6">
    <source>
        <dbReference type="ARBA" id="ARBA00023004"/>
    </source>
</evidence>
<dbReference type="GO" id="GO:0046872">
    <property type="term" value="F:metal ion binding"/>
    <property type="evidence" value="ECO:0007669"/>
    <property type="project" value="UniProtKB-KW"/>
</dbReference>
<keyword evidence="6" id="KW-0408">Iron</keyword>
<comment type="catalytic activity">
    <reaction evidence="11">
        <text>5,6-dihydrouracil + NAD(+) = uracil + NADH + H(+)</text>
        <dbReference type="Rhea" id="RHEA:20189"/>
        <dbReference type="ChEBI" id="CHEBI:15378"/>
        <dbReference type="ChEBI" id="CHEBI:15901"/>
        <dbReference type="ChEBI" id="CHEBI:17568"/>
        <dbReference type="ChEBI" id="CHEBI:57540"/>
        <dbReference type="ChEBI" id="CHEBI:57945"/>
        <dbReference type="EC" id="1.3.1.1"/>
    </reaction>
</comment>
<evidence type="ECO:0000256" key="5">
    <source>
        <dbReference type="ARBA" id="ARBA00023002"/>
    </source>
</evidence>
<dbReference type="PROSITE" id="PS00198">
    <property type="entry name" value="4FE4S_FER_1"/>
    <property type="match status" value="1"/>
</dbReference>
<keyword evidence="4" id="KW-0479">Metal-binding</keyword>
<dbReference type="GO" id="GO:0006212">
    <property type="term" value="P:uracil catabolic process"/>
    <property type="evidence" value="ECO:0007669"/>
    <property type="project" value="TreeGrafter"/>
</dbReference>
<evidence type="ECO:0000256" key="10">
    <source>
        <dbReference type="ARBA" id="ARBA00047685"/>
    </source>
</evidence>
<dbReference type="Proteomes" id="UP000192569">
    <property type="component" value="Chromosome I"/>
</dbReference>
<dbReference type="Gene3D" id="3.20.20.70">
    <property type="entry name" value="Aldolase class I"/>
    <property type="match status" value="1"/>
</dbReference>
<dbReference type="EMBL" id="LT838272">
    <property type="protein sequence ID" value="SMB91999.1"/>
    <property type="molecule type" value="Genomic_DNA"/>
</dbReference>
<dbReference type="RefSeq" id="WP_084663826.1">
    <property type="nucleotide sequence ID" value="NZ_LT838272.1"/>
</dbReference>
<name>A0A1W1VF31_9FIRM</name>
<dbReference type="GO" id="GO:0005737">
    <property type="term" value="C:cytoplasm"/>
    <property type="evidence" value="ECO:0007669"/>
    <property type="project" value="InterPro"/>
</dbReference>
<evidence type="ECO:0000256" key="12">
    <source>
        <dbReference type="ARBA" id="ARBA00049578"/>
    </source>
</evidence>
<dbReference type="PANTHER" id="PTHR43073">
    <property type="entry name" value="DIHYDROPYRIMIDINE DEHYDROGENASE [NADP(+)]"/>
    <property type="match status" value="1"/>
</dbReference>
<evidence type="ECO:0000256" key="4">
    <source>
        <dbReference type="ARBA" id="ARBA00022723"/>
    </source>
</evidence>
<dbReference type="STRING" id="698762.SAMN00808754_0556"/>
<comment type="similarity">
    <text evidence="3">Belongs to the dihydropyrimidine dehydrogenase family.</text>
</comment>
<evidence type="ECO:0000256" key="13">
    <source>
        <dbReference type="ARBA" id="ARBA00049714"/>
    </source>
</evidence>
<dbReference type="OrthoDB" id="9803192at2"/>
<comment type="catalytic activity">
    <reaction evidence="10">
        <text>5,6-dihydrothymine + NAD(+) = thymine + NADH + H(+)</text>
        <dbReference type="Rhea" id="RHEA:28791"/>
        <dbReference type="ChEBI" id="CHEBI:15378"/>
        <dbReference type="ChEBI" id="CHEBI:17821"/>
        <dbReference type="ChEBI" id="CHEBI:27468"/>
        <dbReference type="ChEBI" id="CHEBI:57540"/>
        <dbReference type="ChEBI" id="CHEBI:57945"/>
        <dbReference type="EC" id="1.3.1.1"/>
    </reaction>
</comment>
<evidence type="ECO:0000256" key="1">
    <source>
        <dbReference type="ARBA" id="ARBA00001917"/>
    </source>
</evidence>
<dbReference type="UniPathway" id="UPA00070"/>
<dbReference type="GO" id="GO:0050661">
    <property type="term" value="F:NADP binding"/>
    <property type="evidence" value="ECO:0007669"/>
    <property type="project" value="TreeGrafter"/>
</dbReference>
<dbReference type="GO" id="GO:0002058">
    <property type="term" value="F:uracil binding"/>
    <property type="evidence" value="ECO:0007669"/>
    <property type="project" value="TreeGrafter"/>
</dbReference>
<evidence type="ECO:0000256" key="14">
    <source>
        <dbReference type="ARBA" id="ARBA00049728"/>
    </source>
</evidence>
<evidence type="ECO:0000256" key="11">
    <source>
        <dbReference type="ARBA" id="ARBA00048792"/>
    </source>
</evidence>
<evidence type="ECO:0000256" key="3">
    <source>
        <dbReference type="ARBA" id="ARBA00010804"/>
    </source>
</evidence>
<dbReference type="InterPro" id="IPR023359">
    <property type="entry name" value="Dihydro_DH_chainA_dom2"/>
</dbReference>
<dbReference type="GO" id="GO:0051536">
    <property type="term" value="F:iron-sulfur cluster binding"/>
    <property type="evidence" value="ECO:0007669"/>
    <property type="project" value="UniProtKB-KW"/>
</dbReference>
<dbReference type="InterPro" id="IPR017900">
    <property type="entry name" value="4Fe4S_Fe_S_CS"/>
</dbReference>
<dbReference type="GO" id="GO:0004159">
    <property type="term" value="F:dihydropyrimidine dehydrogenase (NAD+) activity"/>
    <property type="evidence" value="ECO:0007669"/>
    <property type="project" value="UniProtKB-EC"/>
</dbReference>
<keyword evidence="17" id="KW-1185">Reference proteome</keyword>
<feature type="domain" description="4Fe-4S ferredoxin-type" evidence="15">
    <location>
        <begin position="333"/>
        <end position="362"/>
    </location>
</feature>
<comment type="function">
    <text evidence="12">Involved in pyrimidine base degradation. Catalyzes physiologically the reduction of uracil to 5,6-dihydrouracil (DHU) by using NADH as a specific cosubstrate. It also catalyzes the reverse reaction and the reduction of thymine to 5,6-dihydrothymine (DHT).</text>
</comment>
<dbReference type="SUPFAM" id="SSF51395">
    <property type="entry name" value="FMN-linked oxidoreductases"/>
    <property type="match status" value="1"/>
</dbReference>
<comment type="subunit">
    <text evidence="13">Heterotetramer of 2 PreA and 2 PreT subunits.</text>
</comment>
<dbReference type="Gene3D" id="2.30.26.10">
    <property type="entry name" value="Dihydroorotate Dehydrogenase A, chain A, domain 2"/>
    <property type="match status" value="1"/>
</dbReference>
<evidence type="ECO:0000256" key="7">
    <source>
        <dbReference type="ARBA" id="ARBA00023014"/>
    </source>
</evidence>
<dbReference type="InterPro" id="IPR013785">
    <property type="entry name" value="Aldolase_TIM"/>
</dbReference>
<dbReference type="GO" id="GO:0006207">
    <property type="term" value="P:'de novo' pyrimidine nucleobase biosynthetic process"/>
    <property type="evidence" value="ECO:0007669"/>
    <property type="project" value="InterPro"/>
</dbReference>
<gene>
    <name evidence="16" type="ORF">SAMN00808754_0556</name>
</gene>
<comment type="cofactor">
    <cofactor evidence="1">
        <name>FMN</name>
        <dbReference type="ChEBI" id="CHEBI:58210"/>
    </cofactor>
</comment>
<feature type="domain" description="4Fe-4S ferredoxin-type" evidence="15">
    <location>
        <begin position="303"/>
        <end position="332"/>
    </location>
</feature>
<dbReference type="GO" id="GO:0006210">
    <property type="term" value="P:thymine catabolic process"/>
    <property type="evidence" value="ECO:0007669"/>
    <property type="project" value="TreeGrafter"/>
</dbReference>
<organism evidence="16 17">
    <name type="scientific">Thermanaeromonas toyohensis ToBE</name>
    <dbReference type="NCBI Taxonomy" id="698762"/>
    <lineage>
        <taxon>Bacteria</taxon>
        <taxon>Bacillati</taxon>
        <taxon>Bacillota</taxon>
        <taxon>Clostridia</taxon>
        <taxon>Neomoorellales</taxon>
        <taxon>Neomoorellaceae</taxon>
        <taxon>Thermanaeromonas</taxon>
    </lineage>
</organism>
<dbReference type="GO" id="GO:0004152">
    <property type="term" value="F:dihydroorotate dehydrogenase activity"/>
    <property type="evidence" value="ECO:0007669"/>
    <property type="project" value="UniProtKB-ARBA"/>
</dbReference>
<accession>A0A1W1VF31</accession>
<sequence>MANIKVSLCGKELKNPFILGSGPLSYSGEALVRAFKAGAGAATTKTLRLKPADNPYPHMVMSAPGTLINAEKWADLTAEQWITQEIPYAKSKGVVVIASVGHTPEEARALVEGVEEAGADFIELVSYTEDTMVPMIEETKKRTSVPVLAKLSPNWPDIVSAAGRCLEAGADALTVADSFGPVLRLDIRTAHPLLGSPRGWGWLTGAALKPITLRCVAEIALAFRPTVVGLGGVMDASDALEMLLAGASAVGICTAAILKGLKVFQELNQGLNTLLDELGYPTVSSASGRALPYLREEEDQDKLKFSYDPEKCNLCLLCVTRCPYQARNLTPDKVMSLDETKCRYCGFCVSLCRRRALTSDRLSGPAY</sequence>
<dbReference type="PROSITE" id="PS00912">
    <property type="entry name" value="DHODEHASE_2"/>
    <property type="match status" value="1"/>
</dbReference>
<dbReference type="PANTHER" id="PTHR43073:SF2">
    <property type="entry name" value="DIHYDROPYRIMIDINE DEHYDROGENASE [NADP(+)]"/>
    <property type="match status" value="1"/>
</dbReference>
<evidence type="ECO:0000313" key="17">
    <source>
        <dbReference type="Proteomes" id="UP000192569"/>
    </source>
</evidence>
<evidence type="ECO:0000313" key="16">
    <source>
        <dbReference type="EMBL" id="SMB91999.1"/>
    </source>
</evidence>
<dbReference type="AlphaFoldDB" id="A0A1W1VF31"/>
<dbReference type="PROSITE" id="PS51379">
    <property type="entry name" value="4FE4S_FER_2"/>
    <property type="match status" value="2"/>
</dbReference>
<dbReference type="Pfam" id="PF13237">
    <property type="entry name" value="Fer4_10"/>
    <property type="match status" value="1"/>
</dbReference>
<proteinExistence type="inferred from homology"/>
<reference evidence="16 17" key="1">
    <citation type="submission" date="2017-04" db="EMBL/GenBank/DDBJ databases">
        <authorList>
            <person name="Afonso C.L."/>
            <person name="Miller P.J."/>
            <person name="Scott M.A."/>
            <person name="Spackman E."/>
            <person name="Goraichik I."/>
            <person name="Dimitrov K.M."/>
            <person name="Suarez D.L."/>
            <person name="Swayne D.E."/>
        </authorList>
    </citation>
    <scope>NUCLEOTIDE SEQUENCE [LARGE SCALE GENOMIC DNA]</scope>
    <source>
        <strain evidence="16 17">ToBE</strain>
    </source>
</reference>
<evidence type="ECO:0000256" key="8">
    <source>
        <dbReference type="ARBA" id="ARBA00030119"/>
    </source>
</evidence>
<keyword evidence="7" id="KW-0411">Iron-sulfur</keyword>
<dbReference type="Pfam" id="PF01180">
    <property type="entry name" value="DHO_dh"/>
    <property type="match status" value="1"/>
</dbReference>
<keyword evidence="5" id="KW-0560">Oxidoreductase</keyword>
<dbReference type="EC" id="1.3.1.1" evidence="14"/>
<evidence type="ECO:0000256" key="9">
    <source>
        <dbReference type="ARBA" id="ARBA00032722"/>
    </source>
</evidence>